<evidence type="ECO:0000313" key="3">
    <source>
        <dbReference type="EMBL" id="KAK1382239.1"/>
    </source>
</evidence>
<protein>
    <recommendedName>
        <fullName evidence="2">USP domain-containing protein</fullName>
    </recommendedName>
</protein>
<gene>
    <name evidence="3" type="ORF">POM88_019974</name>
</gene>
<organism evidence="3 4">
    <name type="scientific">Heracleum sosnowskyi</name>
    <dbReference type="NCBI Taxonomy" id="360622"/>
    <lineage>
        <taxon>Eukaryota</taxon>
        <taxon>Viridiplantae</taxon>
        <taxon>Streptophyta</taxon>
        <taxon>Embryophyta</taxon>
        <taxon>Tracheophyta</taxon>
        <taxon>Spermatophyta</taxon>
        <taxon>Magnoliopsida</taxon>
        <taxon>eudicotyledons</taxon>
        <taxon>Gunneridae</taxon>
        <taxon>Pentapetalae</taxon>
        <taxon>asterids</taxon>
        <taxon>campanulids</taxon>
        <taxon>Apiales</taxon>
        <taxon>Apiaceae</taxon>
        <taxon>Apioideae</taxon>
        <taxon>apioid superclade</taxon>
        <taxon>Tordylieae</taxon>
        <taxon>Tordyliinae</taxon>
        <taxon>Heracleum</taxon>
    </lineage>
</organism>
<dbReference type="CDD" id="cd02674">
    <property type="entry name" value="Peptidase_C19R"/>
    <property type="match status" value="1"/>
</dbReference>
<proteinExistence type="inferred from homology"/>
<dbReference type="Proteomes" id="UP001237642">
    <property type="component" value="Unassembled WGS sequence"/>
</dbReference>
<evidence type="ECO:0000256" key="1">
    <source>
        <dbReference type="ARBA" id="ARBA00009085"/>
    </source>
</evidence>
<comment type="caution">
    <text evidence="3">The sequence shown here is derived from an EMBL/GenBank/DDBJ whole genome shotgun (WGS) entry which is preliminary data.</text>
</comment>
<dbReference type="PANTHER" id="PTHR21646">
    <property type="entry name" value="UBIQUITIN CARBOXYL-TERMINAL HYDROLASE"/>
    <property type="match status" value="1"/>
</dbReference>
<reference evidence="3" key="2">
    <citation type="submission" date="2023-05" db="EMBL/GenBank/DDBJ databases">
        <authorList>
            <person name="Schelkunov M.I."/>
        </authorList>
    </citation>
    <scope>NUCLEOTIDE SEQUENCE</scope>
    <source>
        <strain evidence="3">Hsosn_3</strain>
        <tissue evidence="3">Leaf</tissue>
    </source>
</reference>
<keyword evidence="4" id="KW-1185">Reference proteome</keyword>
<evidence type="ECO:0000313" key="4">
    <source>
        <dbReference type="Proteomes" id="UP001237642"/>
    </source>
</evidence>
<dbReference type="GO" id="GO:0004843">
    <property type="term" value="F:cysteine-type deubiquitinase activity"/>
    <property type="evidence" value="ECO:0007669"/>
    <property type="project" value="InterPro"/>
</dbReference>
<dbReference type="GO" id="GO:0016579">
    <property type="term" value="P:protein deubiquitination"/>
    <property type="evidence" value="ECO:0007669"/>
    <property type="project" value="InterPro"/>
</dbReference>
<dbReference type="AlphaFoldDB" id="A0AAD8IAN5"/>
<dbReference type="PROSITE" id="PS00973">
    <property type="entry name" value="USP_2"/>
    <property type="match status" value="1"/>
</dbReference>
<dbReference type="EMBL" id="JAUIZM010000005">
    <property type="protein sequence ID" value="KAK1382239.1"/>
    <property type="molecule type" value="Genomic_DNA"/>
</dbReference>
<dbReference type="PANTHER" id="PTHR21646:SF18">
    <property type="entry name" value="UBIQUITIN CARBOXYL-TERMINAL HYDROLASE 5"/>
    <property type="match status" value="1"/>
</dbReference>
<name>A0AAD8IAN5_9APIA</name>
<sequence length="291" mass="33989">MVEPQFEGYAQHDSQEFLGFLLNRLHEDLKRVDERNYNIVDLCQGEFRSTLRCLICKNSSRKLDTFMFFAFPIDSAPNMTVPTSTPSLYGCLEAFEREELLVAEEWWDCPQCKGKMQSSKKLELWTLPEILVIHVKRFSSNNDKLETFVNFPVHDFDLSNHVANKTDPGKQLYELYAVINHRGTQRNGHYTSFIKLRDVNRWYEFDDSIVSPLEEEKVQSEYAYVLLYKKVKTDVSNGAEPCPEAVLSEDEQLSTQGMVIHGDERRLAAELVLQVERLRMECIYRHLLLLF</sequence>
<dbReference type="InterPro" id="IPR028889">
    <property type="entry name" value="USP"/>
</dbReference>
<dbReference type="PROSITE" id="PS50235">
    <property type="entry name" value="USP_3"/>
    <property type="match status" value="1"/>
</dbReference>
<dbReference type="Pfam" id="PF00443">
    <property type="entry name" value="UCH"/>
    <property type="match status" value="1"/>
</dbReference>
<dbReference type="InterPro" id="IPR001394">
    <property type="entry name" value="Peptidase_C19_UCH"/>
</dbReference>
<dbReference type="InterPro" id="IPR038765">
    <property type="entry name" value="Papain-like_cys_pep_sf"/>
</dbReference>
<accession>A0AAD8IAN5</accession>
<dbReference type="InterPro" id="IPR018200">
    <property type="entry name" value="USP_CS"/>
</dbReference>
<feature type="domain" description="USP" evidence="2">
    <location>
        <begin position="1"/>
        <end position="231"/>
    </location>
</feature>
<dbReference type="Gene3D" id="3.90.70.10">
    <property type="entry name" value="Cysteine proteinases"/>
    <property type="match status" value="1"/>
</dbReference>
<dbReference type="InterPro" id="IPR050185">
    <property type="entry name" value="Ub_carboxyl-term_hydrolase"/>
</dbReference>
<evidence type="ECO:0000259" key="2">
    <source>
        <dbReference type="PROSITE" id="PS50235"/>
    </source>
</evidence>
<reference evidence="3" key="1">
    <citation type="submission" date="2023-02" db="EMBL/GenBank/DDBJ databases">
        <title>Genome of toxic invasive species Heracleum sosnowskyi carries increased number of genes despite the absence of recent whole-genome duplications.</title>
        <authorList>
            <person name="Schelkunov M."/>
            <person name="Shtratnikova V."/>
            <person name="Makarenko M."/>
            <person name="Klepikova A."/>
            <person name="Omelchenko D."/>
            <person name="Novikova G."/>
            <person name="Obukhova E."/>
            <person name="Bogdanov V."/>
            <person name="Penin A."/>
            <person name="Logacheva M."/>
        </authorList>
    </citation>
    <scope>NUCLEOTIDE SEQUENCE</scope>
    <source>
        <strain evidence="3">Hsosn_3</strain>
        <tissue evidence="3">Leaf</tissue>
    </source>
</reference>
<comment type="similarity">
    <text evidence="1">Belongs to the peptidase C19 family.</text>
</comment>
<dbReference type="SUPFAM" id="SSF54001">
    <property type="entry name" value="Cysteine proteinases"/>
    <property type="match status" value="1"/>
</dbReference>